<dbReference type="PROSITE" id="PS51352">
    <property type="entry name" value="THIOREDOXIN_2"/>
    <property type="match status" value="1"/>
</dbReference>
<dbReference type="SUPFAM" id="SSF52833">
    <property type="entry name" value="Thioredoxin-like"/>
    <property type="match status" value="1"/>
</dbReference>
<organism evidence="11 12">
    <name type="scientific">Coccomyxa viridis</name>
    <dbReference type="NCBI Taxonomy" id="1274662"/>
    <lineage>
        <taxon>Eukaryota</taxon>
        <taxon>Viridiplantae</taxon>
        <taxon>Chlorophyta</taxon>
        <taxon>core chlorophytes</taxon>
        <taxon>Trebouxiophyceae</taxon>
        <taxon>Trebouxiophyceae incertae sedis</taxon>
        <taxon>Coccomyxaceae</taxon>
        <taxon>Coccomyxa</taxon>
    </lineage>
</organism>
<comment type="similarity">
    <text evidence="2">Belongs to the peroxiredoxin family. Prx5 subfamily.</text>
</comment>
<evidence type="ECO:0000256" key="6">
    <source>
        <dbReference type="ARBA" id="ARBA00023002"/>
    </source>
</evidence>
<accession>A0AAV1IIW2</accession>
<feature type="domain" description="Thioredoxin" evidence="10">
    <location>
        <begin position="29"/>
        <end position="195"/>
    </location>
</feature>
<keyword evidence="5" id="KW-0049">Antioxidant</keyword>
<dbReference type="EC" id="1.11.1.25" evidence="3"/>
<evidence type="ECO:0000256" key="8">
    <source>
        <dbReference type="ARBA" id="ARBA00023284"/>
    </source>
</evidence>
<dbReference type="EMBL" id="CAUYUE010000016">
    <property type="protein sequence ID" value="CAK0787261.1"/>
    <property type="molecule type" value="Genomic_DNA"/>
</dbReference>
<keyword evidence="6" id="KW-0560">Oxidoreductase</keyword>
<evidence type="ECO:0000256" key="1">
    <source>
        <dbReference type="ARBA" id="ARBA00001711"/>
    </source>
</evidence>
<evidence type="ECO:0000313" key="12">
    <source>
        <dbReference type="Proteomes" id="UP001314263"/>
    </source>
</evidence>
<dbReference type="InterPro" id="IPR013740">
    <property type="entry name" value="Redoxin"/>
</dbReference>
<evidence type="ECO:0000256" key="3">
    <source>
        <dbReference type="ARBA" id="ARBA00013016"/>
    </source>
</evidence>
<evidence type="ECO:0000256" key="5">
    <source>
        <dbReference type="ARBA" id="ARBA00022862"/>
    </source>
</evidence>
<dbReference type="GO" id="GO:0045454">
    <property type="term" value="P:cell redox homeostasis"/>
    <property type="evidence" value="ECO:0007669"/>
    <property type="project" value="TreeGrafter"/>
</dbReference>
<dbReference type="Gene3D" id="3.40.30.10">
    <property type="entry name" value="Glutaredoxin"/>
    <property type="match status" value="1"/>
</dbReference>
<proteinExistence type="inferred from homology"/>
<keyword evidence="4" id="KW-0575">Peroxidase</keyword>
<dbReference type="GO" id="GO:0005737">
    <property type="term" value="C:cytoplasm"/>
    <property type="evidence" value="ECO:0007669"/>
    <property type="project" value="TreeGrafter"/>
</dbReference>
<reference evidence="11 12" key="1">
    <citation type="submission" date="2023-10" db="EMBL/GenBank/DDBJ databases">
        <authorList>
            <person name="Maclean D."/>
            <person name="Macfadyen A."/>
        </authorList>
    </citation>
    <scope>NUCLEOTIDE SEQUENCE [LARGE SCALE GENOMIC DNA]</scope>
</reference>
<gene>
    <name evidence="11" type="ORF">CVIRNUC_010479</name>
</gene>
<dbReference type="InterPro" id="IPR013766">
    <property type="entry name" value="Thioredoxin_domain"/>
</dbReference>
<dbReference type="CDD" id="cd03017">
    <property type="entry name" value="PRX_BCP"/>
    <property type="match status" value="1"/>
</dbReference>
<keyword evidence="8" id="KW-0676">Redox-active center</keyword>
<dbReference type="GO" id="GO:0034599">
    <property type="term" value="P:cellular response to oxidative stress"/>
    <property type="evidence" value="ECO:0007669"/>
    <property type="project" value="TreeGrafter"/>
</dbReference>
<dbReference type="PANTHER" id="PTHR42801">
    <property type="entry name" value="THIOREDOXIN-DEPENDENT PEROXIDE REDUCTASE"/>
    <property type="match status" value="1"/>
</dbReference>
<keyword evidence="7" id="KW-1015">Disulfide bond</keyword>
<dbReference type="PANTHER" id="PTHR42801:SF21">
    <property type="entry name" value="BCPB PROTEIN"/>
    <property type="match status" value="1"/>
</dbReference>
<dbReference type="AlphaFoldDB" id="A0AAV1IIW2"/>
<evidence type="ECO:0000256" key="9">
    <source>
        <dbReference type="ARBA" id="ARBA00031688"/>
    </source>
</evidence>
<comment type="caution">
    <text evidence="11">The sequence shown here is derived from an EMBL/GenBank/DDBJ whole genome shotgun (WGS) entry which is preliminary data.</text>
</comment>
<sequence length="204" mass="22001">MSGAPLKDADLTAVPANLPVPEDDGACDHVRGLKVPSIPLASTDGRTVDLRAGQGISIVFFYPMTGRPGVALPEGWDQIPGARGCSPQACSYKDRYGKLTELGASAIYGVSAQDTDYQAEAHRRLHLPYPLLSDCSLQLARALQLPTFKVPEVGELIKRLTLVIRDAEIVEVLYPIFPSNSDAEKVASFLEQQRARGSNDKVAL</sequence>
<dbReference type="Pfam" id="PF08534">
    <property type="entry name" value="Redoxin"/>
    <property type="match status" value="1"/>
</dbReference>
<evidence type="ECO:0000256" key="7">
    <source>
        <dbReference type="ARBA" id="ARBA00023157"/>
    </source>
</evidence>
<evidence type="ECO:0000259" key="10">
    <source>
        <dbReference type="PROSITE" id="PS51352"/>
    </source>
</evidence>
<dbReference type="InterPro" id="IPR036249">
    <property type="entry name" value="Thioredoxin-like_sf"/>
</dbReference>
<dbReference type="InterPro" id="IPR050924">
    <property type="entry name" value="Peroxiredoxin_BCP/PrxQ"/>
</dbReference>
<dbReference type="GO" id="GO:0008379">
    <property type="term" value="F:thioredoxin peroxidase activity"/>
    <property type="evidence" value="ECO:0007669"/>
    <property type="project" value="TreeGrafter"/>
</dbReference>
<evidence type="ECO:0000256" key="4">
    <source>
        <dbReference type="ARBA" id="ARBA00022559"/>
    </source>
</evidence>
<dbReference type="Proteomes" id="UP001314263">
    <property type="component" value="Unassembled WGS sequence"/>
</dbReference>
<name>A0AAV1IIW2_9CHLO</name>
<evidence type="ECO:0000256" key="2">
    <source>
        <dbReference type="ARBA" id="ARBA00010505"/>
    </source>
</evidence>
<evidence type="ECO:0000313" key="11">
    <source>
        <dbReference type="EMBL" id="CAK0787261.1"/>
    </source>
</evidence>
<comment type="catalytic activity">
    <reaction evidence="1">
        <text>[glutaredoxin]-dithiol + a hydroperoxide = [glutaredoxin]-disulfide + an alcohol + H2O</text>
        <dbReference type="Rhea" id="RHEA:62624"/>
        <dbReference type="Rhea" id="RHEA-COMP:10729"/>
        <dbReference type="Rhea" id="RHEA-COMP:10730"/>
        <dbReference type="ChEBI" id="CHEBI:15377"/>
        <dbReference type="ChEBI" id="CHEBI:29950"/>
        <dbReference type="ChEBI" id="CHEBI:30879"/>
        <dbReference type="ChEBI" id="CHEBI:35924"/>
        <dbReference type="ChEBI" id="CHEBI:50058"/>
        <dbReference type="EC" id="1.11.1.25"/>
    </reaction>
</comment>
<protein>
    <recommendedName>
        <fullName evidence="3">glutaredoxin-dependent peroxiredoxin</fullName>
        <ecNumber evidence="3">1.11.1.25</ecNumber>
    </recommendedName>
    <alternativeName>
        <fullName evidence="9">Glutaredoxin-dependent peroxiredoxin</fullName>
    </alternativeName>
</protein>
<keyword evidence="12" id="KW-1185">Reference proteome</keyword>